<name>A0A5B7IBW7_PORTR</name>
<sequence>MRAADKGCAGGWRCPPW</sequence>
<reference evidence="1 2" key="1">
    <citation type="submission" date="2019-05" db="EMBL/GenBank/DDBJ databases">
        <title>Another draft genome of Portunus trituberculatus and its Hox gene families provides insights of decapod evolution.</title>
        <authorList>
            <person name="Jeong J.-H."/>
            <person name="Song I."/>
            <person name="Kim S."/>
            <person name="Choi T."/>
            <person name="Kim D."/>
            <person name="Ryu S."/>
            <person name="Kim W."/>
        </authorList>
    </citation>
    <scope>NUCLEOTIDE SEQUENCE [LARGE SCALE GENOMIC DNA]</scope>
    <source>
        <tissue evidence="1">Muscle</tissue>
    </source>
</reference>
<dbReference type="AlphaFoldDB" id="A0A5B7IBW7"/>
<dbReference type="Proteomes" id="UP000324222">
    <property type="component" value="Unassembled WGS sequence"/>
</dbReference>
<organism evidence="1 2">
    <name type="scientific">Portunus trituberculatus</name>
    <name type="common">Swimming crab</name>
    <name type="synonym">Neptunus trituberculatus</name>
    <dbReference type="NCBI Taxonomy" id="210409"/>
    <lineage>
        <taxon>Eukaryota</taxon>
        <taxon>Metazoa</taxon>
        <taxon>Ecdysozoa</taxon>
        <taxon>Arthropoda</taxon>
        <taxon>Crustacea</taxon>
        <taxon>Multicrustacea</taxon>
        <taxon>Malacostraca</taxon>
        <taxon>Eumalacostraca</taxon>
        <taxon>Eucarida</taxon>
        <taxon>Decapoda</taxon>
        <taxon>Pleocyemata</taxon>
        <taxon>Brachyura</taxon>
        <taxon>Eubrachyura</taxon>
        <taxon>Portunoidea</taxon>
        <taxon>Portunidae</taxon>
        <taxon>Portuninae</taxon>
        <taxon>Portunus</taxon>
    </lineage>
</organism>
<evidence type="ECO:0000313" key="1">
    <source>
        <dbReference type="EMBL" id="MPC79007.1"/>
    </source>
</evidence>
<protein>
    <submittedName>
        <fullName evidence="1">Uncharacterized protein</fullName>
    </submittedName>
</protein>
<dbReference type="EMBL" id="VSRR010049984">
    <property type="protein sequence ID" value="MPC79007.1"/>
    <property type="molecule type" value="Genomic_DNA"/>
</dbReference>
<gene>
    <name evidence="1" type="ORF">E2C01_073518</name>
</gene>
<accession>A0A5B7IBW7</accession>
<evidence type="ECO:0000313" key="2">
    <source>
        <dbReference type="Proteomes" id="UP000324222"/>
    </source>
</evidence>
<comment type="caution">
    <text evidence="1">The sequence shown here is derived from an EMBL/GenBank/DDBJ whole genome shotgun (WGS) entry which is preliminary data.</text>
</comment>
<keyword evidence="2" id="KW-1185">Reference proteome</keyword>
<proteinExistence type="predicted"/>